<protein>
    <submittedName>
        <fullName evidence="1">Uncharacterized protein</fullName>
    </submittedName>
</protein>
<organism evidence="1 2">
    <name type="scientific">Pyricularia oryzae</name>
    <name type="common">Rice blast fungus</name>
    <name type="synonym">Magnaporthe oryzae</name>
    <dbReference type="NCBI Taxonomy" id="318829"/>
    <lineage>
        <taxon>Eukaryota</taxon>
        <taxon>Fungi</taxon>
        <taxon>Dikarya</taxon>
        <taxon>Ascomycota</taxon>
        <taxon>Pezizomycotina</taxon>
        <taxon>Sordariomycetes</taxon>
        <taxon>Sordariomycetidae</taxon>
        <taxon>Magnaporthales</taxon>
        <taxon>Pyriculariaceae</taxon>
        <taxon>Pyricularia</taxon>
    </lineage>
</organism>
<dbReference type="EMBL" id="CP034207">
    <property type="protein sequence ID" value="QBZ61750.1"/>
    <property type="molecule type" value="Genomic_DNA"/>
</dbReference>
<gene>
    <name evidence="1" type="ORF">PoMZ_08706</name>
</gene>
<accession>A0A4P7NIG0</accession>
<dbReference type="Proteomes" id="UP000294847">
    <property type="component" value="Chromosome 4"/>
</dbReference>
<evidence type="ECO:0000313" key="1">
    <source>
        <dbReference type="EMBL" id="QBZ61750.1"/>
    </source>
</evidence>
<name>A0A4P7NIG0_PYROR</name>
<dbReference type="AlphaFoldDB" id="A0A4P7NIG0"/>
<reference evidence="1 2" key="1">
    <citation type="journal article" date="2019" name="Mol. Biol. Evol.">
        <title>Blast fungal genomes show frequent chromosomal changes, gene gains and losses, and effector gene turnover.</title>
        <authorList>
            <person name="Gomez Luciano L.B."/>
            <person name="Jason Tsai I."/>
            <person name="Chuma I."/>
            <person name="Tosa Y."/>
            <person name="Chen Y.H."/>
            <person name="Li J.Y."/>
            <person name="Li M.Y."/>
            <person name="Jade Lu M.Y."/>
            <person name="Nakayashiki H."/>
            <person name="Li W.H."/>
        </authorList>
    </citation>
    <scope>NUCLEOTIDE SEQUENCE [LARGE SCALE GENOMIC DNA]</scope>
    <source>
        <strain evidence="1">MZ5-1-6</strain>
    </source>
</reference>
<proteinExistence type="predicted"/>
<evidence type="ECO:0000313" key="2">
    <source>
        <dbReference type="Proteomes" id="UP000294847"/>
    </source>
</evidence>
<sequence length="70" mass="7844">MQGREVSRSSHLFYSISGSPSGNVVNQNDEHYSSKFEPCKFCNYYHWYKRANGAGGAGGAGVIWVKFYNT</sequence>